<gene>
    <name evidence="2" type="ORF">EPI10_031234</name>
</gene>
<keyword evidence="3" id="KW-1185">Reference proteome</keyword>
<organism evidence="2 3">
    <name type="scientific">Gossypium australe</name>
    <dbReference type="NCBI Taxonomy" id="47621"/>
    <lineage>
        <taxon>Eukaryota</taxon>
        <taxon>Viridiplantae</taxon>
        <taxon>Streptophyta</taxon>
        <taxon>Embryophyta</taxon>
        <taxon>Tracheophyta</taxon>
        <taxon>Spermatophyta</taxon>
        <taxon>Magnoliopsida</taxon>
        <taxon>eudicotyledons</taxon>
        <taxon>Gunneridae</taxon>
        <taxon>Pentapetalae</taxon>
        <taxon>rosids</taxon>
        <taxon>malvids</taxon>
        <taxon>Malvales</taxon>
        <taxon>Malvaceae</taxon>
        <taxon>Malvoideae</taxon>
        <taxon>Gossypium</taxon>
    </lineage>
</organism>
<evidence type="ECO:0000259" key="1">
    <source>
        <dbReference type="Pfam" id="PF17921"/>
    </source>
</evidence>
<dbReference type="AlphaFoldDB" id="A0A5B6X144"/>
<dbReference type="InterPro" id="IPR041588">
    <property type="entry name" value="Integrase_H2C2"/>
</dbReference>
<reference evidence="2" key="1">
    <citation type="submission" date="2019-08" db="EMBL/GenBank/DDBJ databases">
        <authorList>
            <person name="Liu F."/>
        </authorList>
    </citation>
    <scope>NUCLEOTIDE SEQUENCE [LARGE SCALE GENOMIC DNA]</scope>
    <source>
        <strain evidence="2">PA1801</strain>
        <tissue evidence="2">Leaf</tissue>
    </source>
</reference>
<proteinExistence type="predicted"/>
<sequence length="156" mass="18001">MVESGDGYGLGVLHKQPLDVSLLSYIKQVEGRKIEDFEFNDNGRYCVPNDKDLSQSILREAHASPYAIHLGGNKMYQDVKDSYWWPGLKRDMTEFAWKWERTTIDIVSGLPLITTKKYSIWVTWGTHINHLKSRFSFYISILEKASQATTDSFGFQ</sequence>
<feature type="domain" description="Integrase zinc-binding" evidence="1">
    <location>
        <begin position="50"/>
        <end position="95"/>
    </location>
</feature>
<dbReference type="EMBL" id="SMMG02000001">
    <property type="protein sequence ID" value="KAA3487406.1"/>
    <property type="molecule type" value="Genomic_DNA"/>
</dbReference>
<evidence type="ECO:0000313" key="3">
    <source>
        <dbReference type="Proteomes" id="UP000325315"/>
    </source>
</evidence>
<comment type="caution">
    <text evidence="2">The sequence shown here is derived from an EMBL/GenBank/DDBJ whole genome shotgun (WGS) entry which is preliminary data.</text>
</comment>
<protein>
    <submittedName>
        <fullName evidence="2">Protein NYNRIN-like</fullName>
    </submittedName>
</protein>
<evidence type="ECO:0000313" key="2">
    <source>
        <dbReference type="EMBL" id="KAA3487406.1"/>
    </source>
</evidence>
<dbReference type="Pfam" id="PF17921">
    <property type="entry name" value="Integrase_H2C2"/>
    <property type="match status" value="1"/>
</dbReference>
<dbReference type="Gene3D" id="1.10.340.70">
    <property type="match status" value="1"/>
</dbReference>
<accession>A0A5B6X144</accession>
<dbReference type="Proteomes" id="UP000325315">
    <property type="component" value="Unassembled WGS sequence"/>
</dbReference>
<name>A0A5B6X144_9ROSI</name>
<dbReference type="OrthoDB" id="1938712at2759"/>